<dbReference type="InterPro" id="IPR010095">
    <property type="entry name" value="Cas12f1-like_TNB"/>
</dbReference>
<comment type="caution">
    <text evidence="4">The sequence shown here is derived from an EMBL/GenBank/DDBJ whole genome shotgun (WGS) entry which is preliminary data.</text>
</comment>
<gene>
    <name evidence="4" type="ORF">BI308_21105</name>
</gene>
<evidence type="ECO:0000259" key="3">
    <source>
        <dbReference type="Pfam" id="PF07282"/>
    </source>
</evidence>
<name>A0A1L9QLR6_9CYAN</name>
<dbReference type="EMBL" id="MLAW01000049">
    <property type="protein sequence ID" value="OJJ19810.1"/>
    <property type="molecule type" value="Genomic_DNA"/>
</dbReference>
<feature type="region of interest" description="Disordered" evidence="2">
    <location>
        <begin position="1"/>
        <end position="31"/>
    </location>
</feature>
<keyword evidence="5" id="KW-1185">Reference proteome</keyword>
<accession>A0A1L9QLR6</accession>
<dbReference type="GO" id="GO:0003677">
    <property type="term" value="F:DNA binding"/>
    <property type="evidence" value="ECO:0007669"/>
    <property type="project" value="UniProtKB-KW"/>
</dbReference>
<evidence type="ECO:0000256" key="2">
    <source>
        <dbReference type="SAM" id="MobiDB-lite"/>
    </source>
</evidence>
<sequence>MEDLKIANLSRKNKPKKAEDETYLPNGQSAKSGLNKSFADAGISRFLDNILPHSAAKAGRKVVKVNPSGTSQHCAICLNRVPKKLSDHWHNYLYCQASMPRDVNSGILIKKVGLGIASLKNAKSSFQD</sequence>
<dbReference type="AlphaFoldDB" id="A0A1L9QLR6"/>
<dbReference type="Pfam" id="PF07282">
    <property type="entry name" value="Cas12f1-like_TNB"/>
    <property type="match status" value="1"/>
</dbReference>
<evidence type="ECO:0000313" key="5">
    <source>
        <dbReference type="Proteomes" id="UP000183940"/>
    </source>
</evidence>
<organism evidence="4 5">
    <name type="scientific">Roseofilum reptotaenium AO1-A</name>
    <dbReference type="NCBI Taxonomy" id="1925591"/>
    <lineage>
        <taxon>Bacteria</taxon>
        <taxon>Bacillati</taxon>
        <taxon>Cyanobacteriota</taxon>
        <taxon>Cyanophyceae</taxon>
        <taxon>Desertifilales</taxon>
        <taxon>Desertifilaceae</taxon>
        <taxon>Roseofilum</taxon>
    </lineage>
</organism>
<protein>
    <recommendedName>
        <fullName evidence="3">Cas12f1-like TNB domain-containing protein</fullName>
    </recommendedName>
</protein>
<reference evidence="4" key="1">
    <citation type="submission" date="2016-10" db="EMBL/GenBank/DDBJ databases">
        <title>CRISPR-Cas defence system in Roseofilum reptotaenium: evidence of a bacteriophage-cyanobacterium arms race in the coral black band disease.</title>
        <authorList>
            <person name="Buerger P."/>
            <person name="Wood-Charlson E.M."/>
            <person name="Weynberg K.D."/>
            <person name="Willis B."/>
            <person name="Van Oppen M.J."/>
        </authorList>
    </citation>
    <scope>NUCLEOTIDE SEQUENCE [LARGE SCALE GENOMIC DNA]</scope>
    <source>
        <strain evidence="4">AO1-A</strain>
    </source>
</reference>
<evidence type="ECO:0000256" key="1">
    <source>
        <dbReference type="ARBA" id="ARBA00023125"/>
    </source>
</evidence>
<keyword evidence="1" id="KW-0238">DNA-binding</keyword>
<evidence type="ECO:0000313" key="4">
    <source>
        <dbReference type="EMBL" id="OJJ19810.1"/>
    </source>
</evidence>
<dbReference type="STRING" id="1925591.BI308_21105"/>
<proteinExistence type="predicted"/>
<dbReference type="Proteomes" id="UP000183940">
    <property type="component" value="Unassembled WGS sequence"/>
</dbReference>
<feature type="domain" description="Cas12f1-like TNB" evidence="3">
    <location>
        <begin position="49"/>
        <end position="107"/>
    </location>
</feature>